<gene>
    <name evidence="2" type="ORF">C7M84_015178</name>
</gene>
<accession>A0A423SRE7</accession>
<feature type="compositionally biased region" description="Polar residues" evidence="1">
    <location>
        <begin position="97"/>
        <end position="109"/>
    </location>
</feature>
<evidence type="ECO:0000313" key="2">
    <source>
        <dbReference type="EMBL" id="ROT66777.1"/>
    </source>
</evidence>
<reference evidence="2 3" key="2">
    <citation type="submission" date="2019-01" db="EMBL/GenBank/DDBJ databases">
        <title>The decoding of complex shrimp genome reveals the adaptation for benthos swimmer, frequently molting mechanism and breeding impact on genome.</title>
        <authorList>
            <person name="Sun Y."/>
            <person name="Gao Y."/>
            <person name="Yu Y."/>
        </authorList>
    </citation>
    <scope>NUCLEOTIDE SEQUENCE [LARGE SCALE GENOMIC DNA]</scope>
    <source>
        <tissue evidence="2">Muscle</tissue>
    </source>
</reference>
<name>A0A423SRE7_PENVA</name>
<reference evidence="2 3" key="1">
    <citation type="submission" date="2018-04" db="EMBL/GenBank/DDBJ databases">
        <authorList>
            <person name="Zhang X."/>
            <person name="Yuan J."/>
            <person name="Li F."/>
            <person name="Xiang J."/>
        </authorList>
    </citation>
    <scope>NUCLEOTIDE SEQUENCE [LARGE SCALE GENOMIC DNA]</scope>
    <source>
        <tissue evidence="2">Muscle</tissue>
    </source>
</reference>
<evidence type="ECO:0000256" key="1">
    <source>
        <dbReference type="SAM" id="MobiDB-lite"/>
    </source>
</evidence>
<keyword evidence="3" id="KW-1185">Reference proteome</keyword>
<evidence type="ECO:0000313" key="3">
    <source>
        <dbReference type="Proteomes" id="UP000283509"/>
    </source>
</evidence>
<feature type="compositionally biased region" description="Polar residues" evidence="1">
    <location>
        <begin position="233"/>
        <end position="256"/>
    </location>
</feature>
<organism evidence="2 3">
    <name type="scientific">Penaeus vannamei</name>
    <name type="common">Whiteleg shrimp</name>
    <name type="synonym">Litopenaeus vannamei</name>
    <dbReference type="NCBI Taxonomy" id="6689"/>
    <lineage>
        <taxon>Eukaryota</taxon>
        <taxon>Metazoa</taxon>
        <taxon>Ecdysozoa</taxon>
        <taxon>Arthropoda</taxon>
        <taxon>Crustacea</taxon>
        <taxon>Multicrustacea</taxon>
        <taxon>Malacostraca</taxon>
        <taxon>Eumalacostraca</taxon>
        <taxon>Eucarida</taxon>
        <taxon>Decapoda</taxon>
        <taxon>Dendrobranchiata</taxon>
        <taxon>Penaeoidea</taxon>
        <taxon>Penaeidae</taxon>
        <taxon>Penaeus</taxon>
    </lineage>
</organism>
<dbReference type="EMBL" id="QCYY01002888">
    <property type="protein sequence ID" value="ROT66777.1"/>
    <property type="molecule type" value="Genomic_DNA"/>
</dbReference>
<feature type="region of interest" description="Disordered" evidence="1">
    <location>
        <begin position="229"/>
        <end position="261"/>
    </location>
</feature>
<protein>
    <submittedName>
        <fullName evidence="2">Uncharacterized protein</fullName>
    </submittedName>
</protein>
<proteinExistence type="predicted"/>
<sequence>MFPPCKGDGGHLLVLLPLYPSLKGEGGHLLGLPACFRPFKGDGGHLLGLLHMFPPLQGRRGTPTWSPACFRPSNGDGGHLLGLLPLFPPLQGRRGTPTGSSAPVSTPSRETGDTYWVSASVSTHSRERGTPGFPECFRPPRETGGTTTGFPASISTLLREARDSYWVCFLCFRSSNGDDGHVLGLLPLFPTLQGRRRAPTGSSAYVSTPSRETGDTYWVSCLFPPIQRRRWTPTGSPASVSTPSRETGTPTGSPASVSAPPRETEDTYWVFCLCFHPSRKDGETEDTYWVFCLYFHPFKGVGEHLLGLLPLFHPFKGDGRHLDLFLLCFRSLQGRRRERALSGLAALFGPPRETRGRPIGSSLYFHPSRIGNIYWVSVCSLSIPFKGRRGQPVWVPDCFRFGRRTEGHYWVSCSDSIPIEKRTEDIATGLPACFTPFKWRRASPLAPLLFSTSSKEIGKGYLRRSPAF</sequence>
<comment type="caution">
    <text evidence="2">The sequence shown here is derived from an EMBL/GenBank/DDBJ whole genome shotgun (WGS) entry which is preliminary data.</text>
</comment>
<dbReference type="Proteomes" id="UP000283509">
    <property type="component" value="Unassembled WGS sequence"/>
</dbReference>
<feature type="region of interest" description="Disordered" evidence="1">
    <location>
        <begin position="124"/>
        <end position="150"/>
    </location>
</feature>
<feature type="region of interest" description="Disordered" evidence="1">
    <location>
        <begin position="92"/>
        <end position="112"/>
    </location>
</feature>
<dbReference type="AlphaFoldDB" id="A0A423SRE7"/>